<evidence type="ECO:0000313" key="9">
    <source>
        <dbReference type="Proteomes" id="UP000190667"/>
    </source>
</evidence>
<evidence type="ECO:0000256" key="2">
    <source>
        <dbReference type="ARBA" id="ARBA00022475"/>
    </source>
</evidence>
<keyword evidence="9" id="KW-1185">Reference proteome</keyword>
<sequence length="421" mass="46932">MRPSATTFIPSLLTLAVWMLIYYLSGVLSLRFDDPEMHISIVWFPAGVATAAFLRARWGLWPVLTVLFILLNLLMDKPTLQDLPVKTLYAILALPSSLLIAWIVRRFARPGDDLNIITLWFGATIIISFLDALLFGIGFSLAGKNTFSDVFWTGFVADITGIFLATTVILGFLNSQLRTTLLASWKNLTLGAAIWVLLAALTLWVFNGGARAFSISYMITHDDSLIFAFTGIPIILAAFLTLFWGNQGGSIALLTVAGIVIYYTDKGIGPFFLRGMHSGEPLLLVQSYLTATALLLVFLRVVTHNIGHYSTQNGLQLKQQAIYQLDLSNGKLRWDNLPQSLAAINPQILNDKRRLLMQLHPEDQHRLADHWQSEQHQQKLATISFRLQDDQGRWLRVTDSGAVLLEHQGTLIILGNWSVSA</sequence>
<dbReference type="EMBL" id="MRUL01000001">
    <property type="protein sequence ID" value="OON41854.1"/>
    <property type="molecule type" value="Genomic_DNA"/>
</dbReference>
<dbReference type="OrthoDB" id="6904622at2"/>
<feature type="transmembrane region" description="Helical" evidence="6">
    <location>
        <begin position="226"/>
        <end position="244"/>
    </location>
</feature>
<comment type="caution">
    <text evidence="8">The sequence shown here is derived from an EMBL/GenBank/DDBJ whole genome shotgun (WGS) entry which is preliminary data.</text>
</comment>
<feature type="transmembrane region" description="Helical" evidence="6">
    <location>
        <begin position="251"/>
        <end position="273"/>
    </location>
</feature>
<feature type="transmembrane region" description="Helical" evidence="6">
    <location>
        <begin position="185"/>
        <end position="206"/>
    </location>
</feature>
<feature type="transmembrane region" description="Helical" evidence="6">
    <location>
        <begin position="285"/>
        <end position="302"/>
    </location>
</feature>
<evidence type="ECO:0000313" key="8">
    <source>
        <dbReference type="EMBL" id="OON41854.1"/>
    </source>
</evidence>
<evidence type="ECO:0000259" key="7">
    <source>
        <dbReference type="Pfam" id="PF05231"/>
    </source>
</evidence>
<feature type="transmembrane region" description="Helical" evidence="6">
    <location>
        <begin position="151"/>
        <end position="173"/>
    </location>
</feature>
<dbReference type="GO" id="GO:0005886">
    <property type="term" value="C:plasma membrane"/>
    <property type="evidence" value="ECO:0007669"/>
    <property type="project" value="UniProtKB-SubCell"/>
</dbReference>
<dbReference type="AlphaFoldDB" id="A0A1S8YS03"/>
<evidence type="ECO:0000256" key="4">
    <source>
        <dbReference type="ARBA" id="ARBA00022989"/>
    </source>
</evidence>
<keyword evidence="3 6" id="KW-0812">Transmembrane</keyword>
<keyword evidence="2" id="KW-1003">Cell membrane</keyword>
<accession>A0A1S8YS03</accession>
<feature type="transmembrane region" description="Helical" evidence="6">
    <location>
        <begin position="59"/>
        <end position="75"/>
    </location>
</feature>
<keyword evidence="5 6" id="KW-0472">Membrane</keyword>
<comment type="subcellular location">
    <subcellularLocation>
        <location evidence="1">Cell membrane</location>
        <topology evidence="1">Multi-pass membrane protein</topology>
    </subcellularLocation>
</comment>
<evidence type="ECO:0000256" key="5">
    <source>
        <dbReference type="ARBA" id="ARBA00023136"/>
    </source>
</evidence>
<reference evidence="8 9" key="1">
    <citation type="submission" date="2016-12" db="EMBL/GenBank/DDBJ databases">
        <title>Izhakiella australiana sp. nov. of genus Izhakiella isolated from Australian desert.</title>
        <authorList>
            <person name="Ji M."/>
        </authorList>
    </citation>
    <scope>NUCLEOTIDE SEQUENCE [LARGE SCALE GENOMIC DNA]</scope>
    <source>
        <strain evidence="8 9">D4N98</strain>
    </source>
</reference>
<dbReference type="RefSeq" id="WP_078000880.1">
    <property type="nucleotide sequence ID" value="NZ_MRUL01000001.1"/>
</dbReference>
<evidence type="ECO:0000256" key="1">
    <source>
        <dbReference type="ARBA" id="ARBA00004651"/>
    </source>
</evidence>
<dbReference type="Gene3D" id="3.30.450.20">
    <property type="entry name" value="PAS domain"/>
    <property type="match status" value="1"/>
</dbReference>
<protein>
    <recommendedName>
        <fullName evidence="7">MASE1 domain-containing protein</fullName>
    </recommendedName>
</protein>
<feature type="transmembrane region" description="Helical" evidence="6">
    <location>
        <begin position="7"/>
        <end position="25"/>
    </location>
</feature>
<dbReference type="Proteomes" id="UP000190667">
    <property type="component" value="Unassembled WGS sequence"/>
</dbReference>
<evidence type="ECO:0000256" key="3">
    <source>
        <dbReference type="ARBA" id="ARBA00022692"/>
    </source>
</evidence>
<feature type="transmembrane region" description="Helical" evidence="6">
    <location>
        <begin position="116"/>
        <end position="139"/>
    </location>
</feature>
<dbReference type="Pfam" id="PF05231">
    <property type="entry name" value="MASE1"/>
    <property type="match status" value="1"/>
</dbReference>
<name>A0A1S8YS03_9GAMM</name>
<organism evidence="8 9">
    <name type="scientific">Izhakiella australiensis</name>
    <dbReference type="NCBI Taxonomy" id="1926881"/>
    <lineage>
        <taxon>Bacteria</taxon>
        <taxon>Pseudomonadati</taxon>
        <taxon>Pseudomonadota</taxon>
        <taxon>Gammaproteobacteria</taxon>
        <taxon>Enterobacterales</taxon>
        <taxon>Erwiniaceae</taxon>
        <taxon>Izhakiella</taxon>
    </lineage>
</organism>
<proteinExistence type="predicted"/>
<feature type="domain" description="MASE1" evidence="7">
    <location>
        <begin position="12"/>
        <end position="302"/>
    </location>
</feature>
<feature type="transmembrane region" description="Helical" evidence="6">
    <location>
        <begin position="37"/>
        <end position="54"/>
    </location>
</feature>
<dbReference type="InterPro" id="IPR007895">
    <property type="entry name" value="MASE1"/>
</dbReference>
<feature type="transmembrane region" description="Helical" evidence="6">
    <location>
        <begin position="87"/>
        <end position="104"/>
    </location>
</feature>
<keyword evidence="4 6" id="KW-1133">Transmembrane helix</keyword>
<evidence type="ECO:0000256" key="6">
    <source>
        <dbReference type="SAM" id="Phobius"/>
    </source>
</evidence>
<gene>
    <name evidence="8" type="ORF">BTJ39_01470</name>
</gene>
<dbReference type="STRING" id="1926881.BTJ39_01470"/>